<proteinExistence type="predicted"/>
<reference evidence="1" key="3">
    <citation type="submission" date="2015-04" db="UniProtKB">
        <authorList>
            <consortium name="EnsemblPlants"/>
        </authorList>
    </citation>
    <scope>IDENTIFICATION</scope>
</reference>
<dbReference type="Proteomes" id="UP000032180">
    <property type="component" value="Chromosome 9"/>
</dbReference>
<name>A0A0D9XGA3_9ORYZ</name>
<accession>A0A0D9XGA3</accession>
<sequence length="232" mass="26117">MPSAVYMMQWPLPATAVELEQSSDSCVAIIHHKYDSAITREAKFLLGHPQEFTEDHRAKNHMWHFVLGIFAGLSYGIDQCNYKRRLCSSSGIYKQEICWLTLTVGTILPVHWEDIGIELSNAFTTSTEGFLLSKHMAYSISAASQGNTILLSLVKPNTSWDILRSSLKTTVPRLEYYTKTYGPSPGSYKQQICWLTPTVGTILLVQWQDIGIERIKAFTTSTEGFLLSKLMA</sequence>
<dbReference type="Gramene" id="LPERR09G14250.2">
    <property type="protein sequence ID" value="LPERR09G14250.2"/>
    <property type="gene ID" value="LPERR09G14250"/>
</dbReference>
<organism evidence="1 2">
    <name type="scientific">Leersia perrieri</name>
    <dbReference type="NCBI Taxonomy" id="77586"/>
    <lineage>
        <taxon>Eukaryota</taxon>
        <taxon>Viridiplantae</taxon>
        <taxon>Streptophyta</taxon>
        <taxon>Embryophyta</taxon>
        <taxon>Tracheophyta</taxon>
        <taxon>Spermatophyta</taxon>
        <taxon>Magnoliopsida</taxon>
        <taxon>Liliopsida</taxon>
        <taxon>Poales</taxon>
        <taxon>Poaceae</taxon>
        <taxon>BOP clade</taxon>
        <taxon>Oryzoideae</taxon>
        <taxon>Oryzeae</taxon>
        <taxon>Oryzinae</taxon>
        <taxon>Leersia</taxon>
    </lineage>
</organism>
<evidence type="ECO:0000313" key="1">
    <source>
        <dbReference type="EnsemblPlants" id="LPERR09G14250.2"/>
    </source>
</evidence>
<dbReference type="EnsemblPlants" id="LPERR09G14250.2">
    <property type="protein sequence ID" value="LPERR09G14250.2"/>
    <property type="gene ID" value="LPERR09G14250"/>
</dbReference>
<reference evidence="2" key="2">
    <citation type="submission" date="2013-12" db="EMBL/GenBank/DDBJ databases">
        <authorList>
            <person name="Yu Y."/>
            <person name="Lee S."/>
            <person name="de Baynast K."/>
            <person name="Wissotski M."/>
            <person name="Liu L."/>
            <person name="Talag J."/>
            <person name="Goicoechea J."/>
            <person name="Angelova A."/>
            <person name="Jetty R."/>
            <person name="Kudrna D."/>
            <person name="Golser W."/>
            <person name="Rivera L."/>
            <person name="Zhang J."/>
            <person name="Wing R."/>
        </authorList>
    </citation>
    <scope>NUCLEOTIDE SEQUENCE</scope>
</reference>
<evidence type="ECO:0000313" key="2">
    <source>
        <dbReference type="Proteomes" id="UP000032180"/>
    </source>
</evidence>
<protein>
    <submittedName>
        <fullName evidence="1">Uncharacterized protein</fullName>
    </submittedName>
</protein>
<dbReference type="AlphaFoldDB" id="A0A0D9XGA3"/>
<reference evidence="1 2" key="1">
    <citation type="submission" date="2012-08" db="EMBL/GenBank/DDBJ databases">
        <title>Oryza genome evolution.</title>
        <authorList>
            <person name="Wing R.A."/>
        </authorList>
    </citation>
    <scope>NUCLEOTIDE SEQUENCE</scope>
</reference>
<keyword evidence="2" id="KW-1185">Reference proteome</keyword>